<proteinExistence type="predicted"/>
<organism evidence="1 2">
    <name type="scientific">Leucogyrophana mollusca</name>
    <dbReference type="NCBI Taxonomy" id="85980"/>
    <lineage>
        <taxon>Eukaryota</taxon>
        <taxon>Fungi</taxon>
        <taxon>Dikarya</taxon>
        <taxon>Basidiomycota</taxon>
        <taxon>Agaricomycotina</taxon>
        <taxon>Agaricomycetes</taxon>
        <taxon>Agaricomycetidae</taxon>
        <taxon>Boletales</taxon>
        <taxon>Boletales incertae sedis</taxon>
        <taxon>Leucogyrophana</taxon>
    </lineage>
</organism>
<reference evidence="1" key="1">
    <citation type="journal article" date="2021" name="New Phytol.">
        <title>Evolutionary innovations through gain and loss of genes in the ectomycorrhizal Boletales.</title>
        <authorList>
            <person name="Wu G."/>
            <person name="Miyauchi S."/>
            <person name="Morin E."/>
            <person name="Kuo A."/>
            <person name="Drula E."/>
            <person name="Varga T."/>
            <person name="Kohler A."/>
            <person name="Feng B."/>
            <person name="Cao Y."/>
            <person name="Lipzen A."/>
            <person name="Daum C."/>
            <person name="Hundley H."/>
            <person name="Pangilinan J."/>
            <person name="Johnson J."/>
            <person name="Barry K."/>
            <person name="LaButti K."/>
            <person name="Ng V."/>
            <person name="Ahrendt S."/>
            <person name="Min B."/>
            <person name="Choi I.G."/>
            <person name="Park H."/>
            <person name="Plett J.M."/>
            <person name="Magnuson J."/>
            <person name="Spatafora J.W."/>
            <person name="Nagy L.G."/>
            <person name="Henrissat B."/>
            <person name="Grigoriev I.V."/>
            <person name="Yang Z.L."/>
            <person name="Xu J."/>
            <person name="Martin F.M."/>
        </authorList>
    </citation>
    <scope>NUCLEOTIDE SEQUENCE</scope>
    <source>
        <strain evidence="1">KUC20120723A-06</strain>
    </source>
</reference>
<keyword evidence="2" id="KW-1185">Reference proteome</keyword>
<dbReference type="Proteomes" id="UP000790709">
    <property type="component" value="Unassembled WGS sequence"/>
</dbReference>
<comment type="caution">
    <text evidence="1">The sequence shown here is derived from an EMBL/GenBank/DDBJ whole genome shotgun (WGS) entry which is preliminary data.</text>
</comment>
<evidence type="ECO:0000313" key="2">
    <source>
        <dbReference type="Proteomes" id="UP000790709"/>
    </source>
</evidence>
<sequence>MMTSTLRDSRVKMKDRVLQPVAIVGISAEFPSGSTSSTNLDHDSFFKFLLDKSQAYERIPPERFNIDSWKGQGLGKVITDTGTFLKDISLFDHLEFGITSKDAKSMAVSTRKLIELSFLALLDSGIDYRGRNVGCYTSGIPFDLLTVADADEFDARGSFAGGPCMIANRLSYHLDLIGPSIPTDTACSSSLSALHLAIQALRAGDCEAAVVGGCQVNHRFIDFIQYSQGSVLAPDGKCKPFDSSANGFSRGEGAAVIVVKLLEDAVRDDDRIYATILGTGINNSGSAAPVSAPVAEGQADAMRRAYRGTGRLPTEVDFVELHATGTAAGDPTEANWVGQNFKRDRELLVGSVKGNVGHLEITAFLASLSKVCSMFKYGLIPPNVNLLNPNPSIKWDEYRLRVPIDAQKLQTTNPSKLPLVSICSSGIGGSNGHAVIEAPPPSSLPGRRENVNGPVLLMACGLSPRSAASIASVLTELVSDVSCDIHALATVQGRRSRQMTWRSFSVVLPDRSAIPFTQPCLASRAKPPLVFVFSGQGPQHINMGRQLFKLYPRFAESILSMDKMYEDVVGHSLIQTTGLFLGEATSQVLPEIWPIEIVLPSLAMLQMALVDLLRSVGVVPDAVIGHSAGETAMLYACGAASQAMTLELAIARGAAMSIAAKCGGTMAAFACTPDDARLIIADVAGPKSHGKLEVACFNTPDAITLAGQDEYITRAVQHAQSKGIFARKIRTLVPVHSSLMEVCRSEYENLTREVFGRYPGEHKPQIPTFSTVEGARWDEAFTADYFWKGTRLPVQFDRAVHCLLDQMPNATCLEISPHPALSSYIVSMGATSSSVICPMIRAKLPSPYHEGQILLQTLGRLATLGYNFLNFRSLTNCSFSGIDISLPPYPFCKKDVPYYPENSRMVARQMSSRNGPLNRPEMKLSAQTHPELAQHVIRGEPIMPAAGYIEMALEFGARVLWNVEFRTMMSLPSDKVVSVDVESKGYYWSVRSRTHSRHDSLHVQASRLHADGYMSMETPAPATNLRIDTILERCKPFSITKFYDTLNYFAQYGPVFRRLTACFRGEDEALVELRGTDADLFGHDSYVIHPAILDSCLHVMVHPSFTANADRNVYYLPSRVDRVVLHKSRDRLILPEVIYVHAVFREWRPDNLLLDFTIMDLHGSPICSLTGFEVAKHHITVAPDMLEHRYDMVYQSIGVPESRTLVQDTGADHKPLILEFKSGQELALQQDLRRVEHTTLTTIWIQATSGIDGAAARGFSRSLRKELFMNVVRLVIFDQGWSSDDRLLFIHRLSRMDDLEEEICVDSAGNISVPRLVPLSSPPDTQTFKPAEYWVSASMGIKHPPTPEIIDEHSFVAVSRCSTVEAGLWGFVGRVVEGSSIAADTVVVGVADGPLSNRVMVHEGQLWLVPEGCDPDALPVIALGAVVAFLALGAGTIDHPKRFSRRHILITNADTTIGKALTFICNSLCLNHNTIPDDISLDGLSLASTSDVVLSGSSADRDVQLLRSSTSSTTRCFLWNDALCVRQAVRDDPWVVGDALAKILTKIVPVPPSFGLLSVEPIHRLPPGSQMTRSQLFSPYKVYLLIGGIGSFGVHCALWMYEKGARNIVLTSRSGKASLIRTKNVIALRILKYLENLQDLTVRLECCDASSQSDMTTLLSTMSLPIGGCLLLSVALSDRTFDSHTQDTYEVPFAPKKGAFETLQAVYPIAQLDFLVALSSATIFGNAGQTNYASANSLVDELVRPYSNAFSLVAPAIIDSSTIAQTEDLLTDNRLAHWASWAMSSRQVCDCIEDGIRMLEVQDFWLYVPNFDWYRMQRDFGASPIYDHLVVTPEVAESTVADESSISLQGLVLQFLDVTPEDFSPEVPFTSYGLDSLSAGRLAYALKPHAVITQLQLLADISLNDLMERIDGSQKERS</sequence>
<protein>
    <submittedName>
        <fullName evidence="1">Polyketide synthase</fullName>
    </submittedName>
</protein>
<evidence type="ECO:0000313" key="1">
    <source>
        <dbReference type="EMBL" id="KAH7925399.1"/>
    </source>
</evidence>
<name>A0ACB8BJB7_9AGAM</name>
<gene>
    <name evidence="1" type="ORF">BV22DRAFT_1161299</name>
</gene>
<accession>A0ACB8BJB7</accession>
<dbReference type="EMBL" id="MU266403">
    <property type="protein sequence ID" value="KAH7925399.1"/>
    <property type="molecule type" value="Genomic_DNA"/>
</dbReference>